<gene>
    <name evidence="1" type="ORF">F3087_34465</name>
</gene>
<name>A0A5N0E4G5_9NOCA</name>
<proteinExistence type="predicted"/>
<dbReference type="EMBL" id="VXLC01000021">
    <property type="protein sequence ID" value="KAA8884322.1"/>
    <property type="molecule type" value="Genomic_DNA"/>
</dbReference>
<organism evidence="1 2">
    <name type="scientific">Nocardia colli</name>
    <dbReference type="NCBI Taxonomy" id="2545717"/>
    <lineage>
        <taxon>Bacteria</taxon>
        <taxon>Bacillati</taxon>
        <taxon>Actinomycetota</taxon>
        <taxon>Actinomycetes</taxon>
        <taxon>Mycobacteriales</taxon>
        <taxon>Nocardiaceae</taxon>
        <taxon>Nocardia</taxon>
    </lineage>
</organism>
<dbReference type="RefSeq" id="WP_150406301.1">
    <property type="nucleotide sequence ID" value="NZ_VXLC01000021.1"/>
</dbReference>
<sequence length="179" mass="18932">MLIARSSVECQLYMDLHACSCGETKFEAEHVLREDQEGRLLAVYAGSCALCGLPRQFTFELDEAIPPSPPAFGGPTASRIICPGEFLLVAEQAAASVALVPAAGAAPDQGDRDRLSVATAVEAVAEVLKFIPGSMDAVPEDAFISAVGRAAYAREPGRFTRARLEATASAYREALSSRL</sequence>
<evidence type="ECO:0000313" key="1">
    <source>
        <dbReference type="EMBL" id="KAA8884322.1"/>
    </source>
</evidence>
<dbReference type="OrthoDB" id="4276070at2"/>
<dbReference type="Proteomes" id="UP000323876">
    <property type="component" value="Unassembled WGS sequence"/>
</dbReference>
<reference evidence="1 2" key="1">
    <citation type="submission" date="2019-09" db="EMBL/GenBank/DDBJ databases">
        <authorList>
            <person name="Wang X."/>
        </authorList>
    </citation>
    <scope>NUCLEOTIDE SEQUENCE [LARGE SCALE GENOMIC DNA]</scope>
    <source>
        <strain evidence="1 2">CICC 11023</strain>
    </source>
</reference>
<dbReference type="AlphaFoldDB" id="A0A5N0E4G5"/>
<accession>A0A5N0E4G5</accession>
<protein>
    <submittedName>
        <fullName evidence="1">Uncharacterized protein</fullName>
    </submittedName>
</protein>
<keyword evidence="2" id="KW-1185">Reference proteome</keyword>
<evidence type="ECO:0000313" key="2">
    <source>
        <dbReference type="Proteomes" id="UP000323876"/>
    </source>
</evidence>
<comment type="caution">
    <text evidence="1">The sequence shown here is derived from an EMBL/GenBank/DDBJ whole genome shotgun (WGS) entry which is preliminary data.</text>
</comment>